<accession>A0AA88CZG8</accession>
<organism evidence="2 3">
    <name type="scientific">Ficus carica</name>
    <name type="common">Common fig</name>
    <dbReference type="NCBI Taxonomy" id="3494"/>
    <lineage>
        <taxon>Eukaryota</taxon>
        <taxon>Viridiplantae</taxon>
        <taxon>Streptophyta</taxon>
        <taxon>Embryophyta</taxon>
        <taxon>Tracheophyta</taxon>
        <taxon>Spermatophyta</taxon>
        <taxon>Magnoliopsida</taxon>
        <taxon>eudicotyledons</taxon>
        <taxon>Gunneridae</taxon>
        <taxon>Pentapetalae</taxon>
        <taxon>rosids</taxon>
        <taxon>fabids</taxon>
        <taxon>Rosales</taxon>
        <taxon>Moraceae</taxon>
        <taxon>Ficeae</taxon>
        <taxon>Ficus</taxon>
    </lineage>
</organism>
<protein>
    <recommendedName>
        <fullName evidence="4">DUF1985 domain-containing protein</fullName>
    </recommendedName>
</protein>
<feature type="region of interest" description="Disordered" evidence="1">
    <location>
        <begin position="1"/>
        <end position="50"/>
    </location>
</feature>
<keyword evidence="3" id="KW-1185">Reference proteome</keyword>
<reference evidence="2" key="1">
    <citation type="submission" date="2023-07" db="EMBL/GenBank/DDBJ databases">
        <title>draft genome sequence of fig (Ficus carica).</title>
        <authorList>
            <person name="Takahashi T."/>
            <person name="Nishimura K."/>
        </authorList>
    </citation>
    <scope>NUCLEOTIDE SEQUENCE</scope>
</reference>
<feature type="region of interest" description="Disordered" evidence="1">
    <location>
        <begin position="152"/>
        <end position="175"/>
    </location>
</feature>
<feature type="compositionally biased region" description="Basic and acidic residues" evidence="1">
    <location>
        <begin position="1"/>
        <end position="18"/>
    </location>
</feature>
<dbReference type="Proteomes" id="UP001187192">
    <property type="component" value="Unassembled WGS sequence"/>
</dbReference>
<name>A0AA88CZG8_FICCA</name>
<dbReference type="AlphaFoldDB" id="A0AA88CZG8"/>
<evidence type="ECO:0000313" key="3">
    <source>
        <dbReference type="Proteomes" id="UP001187192"/>
    </source>
</evidence>
<dbReference type="EMBL" id="BTGU01000005">
    <property type="protein sequence ID" value="GMN35757.1"/>
    <property type="molecule type" value="Genomic_DNA"/>
</dbReference>
<evidence type="ECO:0000313" key="2">
    <source>
        <dbReference type="EMBL" id="GMN35757.1"/>
    </source>
</evidence>
<proteinExistence type="predicted"/>
<evidence type="ECO:0008006" key="4">
    <source>
        <dbReference type="Google" id="ProtNLM"/>
    </source>
</evidence>
<sequence>MSKPTKLAEKNITPEKRPFRVMASAYKRPPAKKSSKKPAPESEKRVAEEGLKIKHGEIEVKESKKPKSVVEEKISEVEYEGVIHQPCIQQFLKLNTLGWAGHVFHNIIMRLTDHLRMSDALWFEVGEDLGRFSNDEFCLIIGMKCVGSTRGGNTGHDTTTRIENDTNFAGSDWEK</sequence>
<feature type="compositionally biased region" description="Basic and acidic residues" evidence="1">
    <location>
        <begin position="38"/>
        <end position="50"/>
    </location>
</feature>
<gene>
    <name evidence="2" type="ORF">TIFTF001_005517</name>
</gene>
<comment type="caution">
    <text evidence="2">The sequence shown here is derived from an EMBL/GenBank/DDBJ whole genome shotgun (WGS) entry which is preliminary data.</text>
</comment>
<evidence type="ECO:0000256" key="1">
    <source>
        <dbReference type="SAM" id="MobiDB-lite"/>
    </source>
</evidence>